<gene>
    <name evidence="3" type="ORF">IFM89_025295</name>
</gene>
<sequence length="110" mass="12269">MKQKSLKYENVSIVPSSLDWAKEGVVTLVKTQGSCGKGQFLWKLLGILYRAVAAIEELTQITTCNKLVSLFEQELLDRDNEGENWVCLGGYIDDAFKFIQHNGGLVSDVD</sequence>
<dbReference type="AlphaFoldDB" id="A0A835GXX9"/>
<accession>A0A835GXX9</accession>
<dbReference type="InterPro" id="IPR038765">
    <property type="entry name" value="Papain-like_cys_pep_sf"/>
</dbReference>
<comment type="similarity">
    <text evidence="1">Belongs to the peptidase C1 family.</text>
</comment>
<reference evidence="3 4" key="1">
    <citation type="submission" date="2020-10" db="EMBL/GenBank/DDBJ databases">
        <title>The Coptis chinensis genome and diversification of protoberbering-type alkaloids.</title>
        <authorList>
            <person name="Wang B."/>
            <person name="Shu S."/>
            <person name="Song C."/>
            <person name="Liu Y."/>
        </authorList>
    </citation>
    <scope>NUCLEOTIDE SEQUENCE [LARGE SCALE GENOMIC DNA]</scope>
    <source>
        <strain evidence="3">HL-2020</strain>
        <tissue evidence="3">Leaf</tissue>
    </source>
</reference>
<evidence type="ECO:0000313" key="4">
    <source>
        <dbReference type="Proteomes" id="UP000631114"/>
    </source>
</evidence>
<dbReference type="SUPFAM" id="SSF54001">
    <property type="entry name" value="Cysteine proteinases"/>
    <property type="match status" value="1"/>
</dbReference>
<dbReference type="OrthoDB" id="10253408at2759"/>
<dbReference type="GO" id="GO:0006508">
    <property type="term" value="P:proteolysis"/>
    <property type="evidence" value="ECO:0007669"/>
    <property type="project" value="InterPro"/>
</dbReference>
<dbReference type="InterPro" id="IPR000668">
    <property type="entry name" value="Peptidase_C1A_C"/>
</dbReference>
<name>A0A835GXX9_9MAGN</name>
<protein>
    <recommendedName>
        <fullName evidence="2">Peptidase C1A papain C-terminal domain-containing protein</fullName>
    </recommendedName>
</protein>
<dbReference type="Proteomes" id="UP000631114">
    <property type="component" value="Unassembled WGS sequence"/>
</dbReference>
<dbReference type="EMBL" id="JADFTS010000009">
    <property type="protein sequence ID" value="KAF9589535.1"/>
    <property type="molecule type" value="Genomic_DNA"/>
</dbReference>
<dbReference type="GO" id="GO:0008234">
    <property type="term" value="F:cysteine-type peptidase activity"/>
    <property type="evidence" value="ECO:0007669"/>
    <property type="project" value="InterPro"/>
</dbReference>
<evidence type="ECO:0000259" key="2">
    <source>
        <dbReference type="Pfam" id="PF00112"/>
    </source>
</evidence>
<evidence type="ECO:0000313" key="3">
    <source>
        <dbReference type="EMBL" id="KAF9589535.1"/>
    </source>
</evidence>
<dbReference type="Gene3D" id="3.90.70.10">
    <property type="entry name" value="Cysteine proteinases"/>
    <property type="match status" value="1"/>
</dbReference>
<dbReference type="PANTHER" id="PTHR12411">
    <property type="entry name" value="CYSTEINE PROTEASE FAMILY C1-RELATED"/>
    <property type="match status" value="1"/>
</dbReference>
<organism evidence="3 4">
    <name type="scientific">Coptis chinensis</name>
    <dbReference type="NCBI Taxonomy" id="261450"/>
    <lineage>
        <taxon>Eukaryota</taxon>
        <taxon>Viridiplantae</taxon>
        <taxon>Streptophyta</taxon>
        <taxon>Embryophyta</taxon>
        <taxon>Tracheophyta</taxon>
        <taxon>Spermatophyta</taxon>
        <taxon>Magnoliopsida</taxon>
        <taxon>Ranunculales</taxon>
        <taxon>Ranunculaceae</taxon>
        <taxon>Coptidoideae</taxon>
        <taxon>Coptis</taxon>
    </lineage>
</organism>
<keyword evidence="4" id="KW-1185">Reference proteome</keyword>
<comment type="caution">
    <text evidence="3">The sequence shown here is derived from an EMBL/GenBank/DDBJ whole genome shotgun (WGS) entry which is preliminary data.</text>
</comment>
<evidence type="ECO:0000256" key="1">
    <source>
        <dbReference type="ARBA" id="ARBA00008455"/>
    </source>
</evidence>
<dbReference type="Pfam" id="PF00112">
    <property type="entry name" value="Peptidase_C1"/>
    <property type="match status" value="1"/>
</dbReference>
<feature type="domain" description="Peptidase C1A papain C-terminal" evidence="2">
    <location>
        <begin position="14"/>
        <end position="108"/>
    </location>
</feature>
<dbReference type="InterPro" id="IPR013128">
    <property type="entry name" value="Peptidase_C1A"/>
</dbReference>
<proteinExistence type="inferred from homology"/>